<sequence>MAKKSSILPELFFRRRVYATNPGPCPKPEFQEFAMASKTLPNRPAPDFGIIRPAAGAKSKEDWIGSQLKQVYDEALSEDIPDDMLELLSALDDKEVSEQDADEEAAE</sequence>
<gene>
    <name evidence="2" type="ORF">M0H32_23280</name>
</gene>
<evidence type="ECO:0000259" key="1">
    <source>
        <dbReference type="Pfam" id="PF18557"/>
    </source>
</evidence>
<accession>A0ABT0H1Z6</accession>
<evidence type="ECO:0000313" key="2">
    <source>
        <dbReference type="EMBL" id="MCK7615100.1"/>
    </source>
</evidence>
<dbReference type="InterPro" id="IPR041649">
    <property type="entry name" value="NepR"/>
</dbReference>
<comment type="caution">
    <text evidence="2">The sequence shown here is derived from an EMBL/GenBank/DDBJ whole genome shotgun (WGS) entry which is preliminary data.</text>
</comment>
<dbReference type="Pfam" id="PF18557">
    <property type="entry name" value="NepR"/>
    <property type="match status" value="1"/>
</dbReference>
<evidence type="ECO:0000313" key="3">
    <source>
        <dbReference type="Proteomes" id="UP001431221"/>
    </source>
</evidence>
<organism evidence="2 3">
    <name type="scientific">Roseibium sediminicola</name>
    <dbReference type="NCBI Taxonomy" id="2933272"/>
    <lineage>
        <taxon>Bacteria</taxon>
        <taxon>Pseudomonadati</taxon>
        <taxon>Pseudomonadota</taxon>
        <taxon>Alphaproteobacteria</taxon>
        <taxon>Hyphomicrobiales</taxon>
        <taxon>Stappiaceae</taxon>
        <taxon>Roseibium</taxon>
    </lineage>
</organism>
<dbReference type="EMBL" id="JALNMJ010000021">
    <property type="protein sequence ID" value="MCK7615100.1"/>
    <property type="molecule type" value="Genomic_DNA"/>
</dbReference>
<reference evidence="2" key="1">
    <citation type="submission" date="2022-04" db="EMBL/GenBank/DDBJ databases">
        <title>Roseibium sp. CAU 1639 isolated from mud.</title>
        <authorList>
            <person name="Kim W."/>
        </authorList>
    </citation>
    <scope>NUCLEOTIDE SEQUENCE</scope>
    <source>
        <strain evidence="2">CAU 1639</strain>
    </source>
</reference>
<name>A0ABT0H1Z6_9HYPH</name>
<proteinExistence type="predicted"/>
<dbReference type="Proteomes" id="UP001431221">
    <property type="component" value="Unassembled WGS sequence"/>
</dbReference>
<keyword evidence="3" id="KW-1185">Reference proteome</keyword>
<dbReference type="RefSeq" id="WP_248158074.1">
    <property type="nucleotide sequence ID" value="NZ_JALNMJ010000021.1"/>
</dbReference>
<feature type="domain" description="Anti-sigma factor NepR" evidence="1">
    <location>
        <begin position="62"/>
        <end position="95"/>
    </location>
</feature>
<protein>
    <recommendedName>
        <fullName evidence="1">Anti-sigma factor NepR domain-containing protein</fullName>
    </recommendedName>
</protein>